<evidence type="ECO:0000313" key="7">
    <source>
        <dbReference type="Proteomes" id="UP000054053"/>
    </source>
</evidence>
<evidence type="ECO:0000313" key="5">
    <source>
        <dbReference type="EMBL" id="QUC17003.1"/>
    </source>
</evidence>
<evidence type="ECO:0000256" key="2">
    <source>
        <dbReference type="SAM" id="SignalP"/>
    </source>
</evidence>
<reference evidence="7" key="2">
    <citation type="journal article" date="2016" name="Genome Announc.">
        <title>Genome sequence of Ustilaginoidea virens IPU010, a rice pathogenic fungus causing false smut.</title>
        <authorList>
            <person name="Kumagai T."/>
            <person name="Ishii T."/>
            <person name="Terai G."/>
            <person name="Umemura M."/>
            <person name="Machida M."/>
            <person name="Asai K."/>
        </authorList>
    </citation>
    <scope>NUCLEOTIDE SEQUENCE [LARGE SCALE GENOMIC DNA]</scope>
    <source>
        <strain evidence="7">IPU010</strain>
    </source>
</reference>
<reference evidence="5" key="3">
    <citation type="submission" date="2020-03" db="EMBL/GenBank/DDBJ databases">
        <title>A mixture of massive structural variations and highly conserved coding sequences in Ustilaginoidea virens genome.</title>
        <authorList>
            <person name="Zhang K."/>
            <person name="Zhao Z."/>
            <person name="Zhang Z."/>
            <person name="Li Y."/>
            <person name="Hsiang T."/>
            <person name="Sun W."/>
        </authorList>
    </citation>
    <scope>NUCLEOTIDE SEQUENCE</scope>
    <source>
        <strain evidence="5">UV-8b</strain>
    </source>
</reference>
<keyword evidence="6" id="KW-1185">Reference proteome</keyword>
<protein>
    <recommendedName>
        <fullName evidence="3">Biotin-protein ligase N-terminal domain-containing protein</fullName>
    </recommendedName>
</protein>
<feature type="compositionally biased region" description="Low complexity" evidence="1">
    <location>
        <begin position="260"/>
        <end position="275"/>
    </location>
</feature>
<dbReference type="GeneID" id="66062022"/>
<feature type="domain" description="Biotin-protein ligase N-terminal" evidence="3">
    <location>
        <begin position="27"/>
        <end position="233"/>
    </location>
</feature>
<dbReference type="Proteomes" id="UP000027002">
    <property type="component" value="Chromosome 1"/>
</dbReference>
<keyword evidence="2" id="KW-0732">Signal</keyword>
<feature type="signal peptide" evidence="2">
    <location>
        <begin position="1"/>
        <end position="21"/>
    </location>
</feature>
<organism evidence="4 7">
    <name type="scientific">Ustilaginoidea virens</name>
    <name type="common">Rice false smut fungus</name>
    <name type="synonym">Villosiclava virens</name>
    <dbReference type="NCBI Taxonomy" id="1159556"/>
    <lineage>
        <taxon>Eukaryota</taxon>
        <taxon>Fungi</taxon>
        <taxon>Dikarya</taxon>
        <taxon>Ascomycota</taxon>
        <taxon>Pezizomycotina</taxon>
        <taxon>Sordariomycetes</taxon>
        <taxon>Hypocreomycetidae</taxon>
        <taxon>Hypocreales</taxon>
        <taxon>Clavicipitaceae</taxon>
        <taxon>Ustilaginoidea</taxon>
    </lineage>
</organism>
<reference evidence="4" key="1">
    <citation type="journal article" date="2016" name="Genome Announc.">
        <title>Genome Sequence of Ustilaginoidea virens IPU010, a Rice Pathogenic Fungus Causing False Smut.</title>
        <authorList>
            <person name="Kumagai T."/>
            <person name="Ishii T."/>
            <person name="Terai G."/>
            <person name="Umemura M."/>
            <person name="Machida M."/>
            <person name="Asai K."/>
        </authorList>
    </citation>
    <scope>NUCLEOTIDE SEQUENCE [LARGE SCALE GENOMIC DNA]</scope>
    <source>
        <strain evidence="4">IPU010</strain>
    </source>
</reference>
<dbReference type="Gene3D" id="3.40.50.880">
    <property type="match status" value="1"/>
</dbReference>
<evidence type="ECO:0000313" key="4">
    <source>
        <dbReference type="EMBL" id="GAO18175.1"/>
    </source>
</evidence>
<dbReference type="OrthoDB" id="10250105at2759"/>
<gene>
    <name evidence="5" type="ORF">UV8b_01244</name>
    <name evidence="4" type="ORF">UVI_02037110</name>
</gene>
<dbReference type="EMBL" id="CP072753">
    <property type="protein sequence ID" value="QUC17003.1"/>
    <property type="molecule type" value="Genomic_DNA"/>
</dbReference>
<feature type="region of interest" description="Disordered" evidence="1">
    <location>
        <begin position="260"/>
        <end position="283"/>
    </location>
</feature>
<dbReference type="Proteomes" id="UP000054053">
    <property type="component" value="Unassembled WGS sequence"/>
</dbReference>
<proteinExistence type="predicted"/>
<accession>A0A1B5L3U2</accession>
<evidence type="ECO:0000313" key="6">
    <source>
        <dbReference type="Proteomes" id="UP000027002"/>
    </source>
</evidence>
<evidence type="ECO:0000256" key="1">
    <source>
        <dbReference type="SAM" id="MobiDB-lite"/>
    </source>
</evidence>
<dbReference type="Pfam" id="PF09825">
    <property type="entry name" value="BPL_N"/>
    <property type="match status" value="1"/>
</dbReference>
<feature type="chain" id="PRO_5033266730" description="Biotin-protein ligase N-terminal domain-containing protein" evidence="2">
    <location>
        <begin position="22"/>
        <end position="309"/>
    </location>
</feature>
<dbReference type="InterPro" id="IPR029062">
    <property type="entry name" value="Class_I_gatase-like"/>
</dbReference>
<dbReference type="RefSeq" id="XP_042994676.1">
    <property type="nucleotide sequence ID" value="XM_043138742.1"/>
</dbReference>
<dbReference type="EMBL" id="BBTG02000019">
    <property type="protein sequence ID" value="GAO18175.1"/>
    <property type="molecule type" value="Genomic_DNA"/>
</dbReference>
<name>A0A1B5L3U2_USTVR</name>
<dbReference type="KEGG" id="uvi:66062022"/>
<dbReference type="AlphaFoldDB" id="A0A1B5L3U2"/>
<dbReference type="InterPro" id="IPR019197">
    <property type="entry name" value="Biotin-prot_ligase_N"/>
</dbReference>
<evidence type="ECO:0000259" key="3">
    <source>
        <dbReference type="Pfam" id="PF09825"/>
    </source>
</evidence>
<dbReference type="SUPFAM" id="SSF52317">
    <property type="entry name" value="Class I glutamine amidotransferase-like"/>
    <property type="match status" value="1"/>
</dbReference>
<sequence>MYPPALLFILAVALGAPTAEATQPLALVYRGPSSCKGCSEAAATLLQSSPQNFSVTFVGPNEGTGISADVLSKAAAYVQPGGPDLTAAYNELQDHAPEIRDFVNNGGRYLGFCLGAFLAGNSPGFDLLPSGASTDAERKMDNSQVTGTEDTIIQVDWTFRTKVSAFSRGETAKAQWIYFQDGAVINGLPDDGNHTILGRYSQNGNVAASLTPYGKGWVAVTGPHPEAPKDWYKAYRIENPDGMKFDIGYDFVNAAMEAGPVPTGTSGTGTAPRPTTSEESAWNSLGRGRGRITLQNPIGWLVRGLTRFR</sequence>